<dbReference type="GO" id="GO:0045259">
    <property type="term" value="C:proton-transporting ATP synthase complex"/>
    <property type="evidence" value="ECO:0007669"/>
    <property type="project" value="UniProtKB-KW"/>
</dbReference>
<keyword evidence="12 16" id="KW-0472">Membrane</keyword>
<dbReference type="InterPro" id="IPR036257">
    <property type="entry name" value="Cyt_c_oxidase_su2_TM_sf"/>
</dbReference>
<dbReference type="Proteomes" id="UP000747542">
    <property type="component" value="Unassembled WGS sequence"/>
</dbReference>
<keyword evidence="8" id="KW-0375">Hydrogen ion transport</keyword>
<evidence type="ECO:0000256" key="13">
    <source>
        <dbReference type="ARBA" id="ARBA00023310"/>
    </source>
</evidence>
<dbReference type="PANTHER" id="PTHR11403">
    <property type="entry name" value="CYTOCHROME C OXIDASE SUBUNIT III"/>
    <property type="match status" value="1"/>
</dbReference>
<evidence type="ECO:0000256" key="2">
    <source>
        <dbReference type="ARBA" id="ARBA00006810"/>
    </source>
</evidence>
<dbReference type="CDD" id="cd01665">
    <property type="entry name" value="Cyt_c_Oxidase_III"/>
    <property type="match status" value="1"/>
</dbReference>
<dbReference type="PROSITE" id="PS50999">
    <property type="entry name" value="COX2_TM"/>
    <property type="match status" value="1"/>
</dbReference>
<dbReference type="InterPro" id="IPR035908">
    <property type="entry name" value="F0_ATP_A_sf"/>
</dbReference>
<evidence type="ECO:0000256" key="12">
    <source>
        <dbReference type="ARBA" id="ARBA00023136"/>
    </source>
</evidence>
<dbReference type="InterPro" id="IPR023011">
    <property type="entry name" value="ATP_synth_F0_asu_AS"/>
</dbReference>
<dbReference type="GO" id="GO:0006754">
    <property type="term" value="P:ATP biosynthetic process"/>
    <property type="evidence" value="ECO:0007669"/>
    <property type="project" value="UniProtKB-KW"/>
</dbReference>
<evidence type="ECO:0000256" key="16">
    <source>
        <dbReference type="SAM" id="Phobius"/>
    </source>
</evidence>
<dbReference type="GO" id="GO:0006123">
    <property type="term" value="P:mitochondrial electron transport, cytochrome c to oxygen"/>
    <property type="evidence" value="ECO:0007669"/>
    <property type="project" value="TreeGrafter"/>
</dbReference>
<dbReference type="Pfam" id="PF00510">
    <property type="entry name" value="COX3"/>
    <property type="match status" value="1"/>
</dbReference>
<dbReference type="PROSITE" id="PS00449">
    <property type="entry name" value="ATPASE_A"/>
    <property type="match status" value="1"/>
</dbReference>
<evidence type="ECO:0000256" key="14">
    <source>
        <dbReference type="ARBA" id="ARBA00049512"/>
    </source>
</evidence>
<evidence type="ECO:0000256" key="4">
    <source>
        <dbReference type="ARBA" id="ARBA00010581"/>
    </source>
</evidence>
<keyword evidence="9" id="KW-1278">Translocase</keyword>
<keyword evidence="7 15" id="KW-0812">Transmembrane</keyword>
<dbReference type="EMBL" id="JAHLQT010022636">
    <property type="protein sequence ID" value="KAG7166389.1"/>
    <property type="molecule type" value="Genomic_DNA"/>
</dbReference>
<feature type="domain" description="Heme-copper oxidase subunit III family profile" evidence="17">
    <location>
        <begin position="275"/>
        <end position="458"/>
    </location>
</feature>
<evidence type="ECO:0000256" key="15">
    <source>
        <dbReference type="RuleBase" id="RU003375"/>
    </source>
</evidence>
<dbReference type="SUPFAM" id="SSF81452">
    <property type="entry name" value="Cytochrome c oxidase subunit III-like"/>
    <property type="match status" value="1"/>
</dbReference>
<accession>A0A8J5K7R0</accession>
<dbReference type="InterPro" id="IPR033945">
    <property type="entry name" value="Cyt_c_oxase_su3_dom"/>
</dbReference>
<dbReference type="InterPro" id="IPR035973">
    <property type="entry name" value="Cyt_c_oxidase_su3-like_sf"/>
</dbReference>
<evidence type="ECO:0000256" key="5">
    <source>
        <dbReference type="ARBA" id="ARBA00022448"/>
    </source>
</evidence>
<dbReference type="CDD" id="cd00310">
    <property type="entry name" value="ATP-synt_Fo_a_6"/>
    <property type="match status" value="1"/>
</dbReference>
<comment type="function">
    <text evidence="15">Component of the cytochrome c oxidase, the last enzyme in the mitochondrial electron transport chain which drives oxidative phosphorylation. The respiratory chain contains 3 multisubunit complexes succinate dehydrogenase (complex II, CII), ubiquinol-cytochrome c oxidoreductase (cytochrome b-c1 complex, complex III, CIII) and cytochrome c oxidase (complex IV, CIV), that cooperate to transfer electrons derived from NADH and succinate to molecular oxygen, creating an electrochemical gradient over the inner membrane that drives transmembrane transport and the ATP synthase. Cytochrome c oxidase is the component of the respiratory chain that catalyzes the reduction of oxygen to water. Electrons originating from reduced cytochrome c in the intermembrane space (IMS) are transferred via the dinuclear copper A center (CU(A)) of subunit 2 and heme A of subunit 1 to the active site in subunit 1, a binuclear center (BNC) formed by heme A3 and copper B (CU(B)). The BNC reduces molecular oxygen to 2 water molecules using 4 electrons from cytochrome c in the IMS and 4 protons from the mitochondrial matrix.</text>
</comment>
<comment type="subcellular location">
    <subcellularLocation>
        <location evidence="1">Membrane</location>
        <topology evidence="1">Multi-pass membrane protein</topology>
    </subcellularLocation>
</comment>
<dbReference type="Gene3D" id="1.10.287.90">
    <property type="match status" value="1"/>
</dbReference>
<name>A0A8J5K7R0_HOMAM</name>
<feature type="transmembrane region" description="Helical" evidence="16">
    <location>
        <begin position="421"/>
        <end position="441"/>
    </location>
</feature>
<evidence type="ECO:0000256" key="3">
    <source>
        <dbReference type="ARBA" id="ARBA00007866"/>
    </source>
</evidence>
<protein>
    <recommendedName>
        <fullName evidence="15">Cytochrome c oxidase subunit 3</fullName>
    </recommendedName>
</protein>
<dbReference type="InterPro" id="IPR036927">
    <property type="entry name" value="Cyt_c_oxase-like_su1_sf"/>
</dbReference>
<keyword evidence="15" id="KW-0496">Mitochondrion</keyword>
<feature type="transmembrane region" description="Helical" evidence="16">
    <location>
        <begin position="306"/>
        <end position="324"/>
    </location>
</feature>
<dbReference type="InterPro" id="IPR013833">
    <property type="entry name" value="Cyt_c_oxidase_su3_a-hlx"/>
</dbReference>
<evidence type="ECO:0000256" key="1">
    <source>
        <dbReference type="ARBA" id="ARBA00004141"/>
    </source>
</evidence>
<proteinExistence type="inferred from homology"/>
<feature type="transmembrane region" description="Helical" evidence="16">
    <location>
        <begin position="273"/>
        <end position="294"/>
    </location>
</feature>
<keyword evidence="20" id="KW-1185">Reference proteome</keyword>
<dbReference type="SUPFAM" id="SSF81442">
    <property type="entry name" value="Cytochrome c oxidase subunit I-like"/>
    <property type="match status" value="1"/>
</dbReference>
<evidence type="ECO:0000256" key="11">
    <source>
        <dbReference type="ARBA" id="ARBA00023065"/>
    </source>
</evidence>
<feature type="domain" description="Cytochrome oxidase subunit II transmembrane region profile" evidence="18">
    <location>
        <begin position="112"/>
        <end position="224"/>
    </location>
</feature>
<comment type="similarity">
    <text evidence="3">Belongs to the cytochrome c oxidase subunit 2 family.</text>
</comment>
<dbReference type="SUPFAM" id="SSF81464">
    <property type="entry name" value="Cytochrome c oxidase subunit II-like, transmembrane region"/>
    <property type="match status" value="1"/>
</dbReference>
<feature type="transmembrane region" description="Helical" evidence="16">
    <location>
        <begin position="196"/>
        <end position="220"/>
    </location>
</feature>
<feature type="non-terminal residue" evidence="19">
    <location>
        <position position="458"/>
    </location>
</feature>
<dbReference type="PANTHER" id="PTHR11403:SF7">
    <property type="entry name" value="CYTOCHROME C OXIDASE SUBUNIT 3"/>
    <property type="match status" value="1"/>
</dbReference>
<gene>
    <name evidence="19" type="primary">Cox3-L5</name>
    <name evidence="19" type="ORF">Hamer_G011226</name>
</gene>
<keyword evidence="10 16" id="KW-1133">Transmembrane helix</keyword>
<comment type="catalytic activity">
    <reaction evidence="14">
        <text>4 Fe(II)-[cytochrome c] + O2 + 8 H(+)(in) = 4 Fe(III)-[cytochrome c] + 2 H2O + 4 H(+)(out)</text>
        <dbReference type="Rhea" id="RHEA:11436"/>
        <dbReference type="Rhea" id="RHEA-COMP:10350"/>
        <dbReference type="Rhea" id="RHEA-COMP:14399"/>
        <dbReference type="ChEBI" id="CHEBI:15377"/>
        <dbReference type="ChEBI" id="CHEBI:15378"/>
        <dbReference type="ChEBI" id="CHEBI:15379"/>
        <dbReference type="ChEBI" id="CHEBI:29033"/>
        <dbReference type="ChEBI" id="CHEBI:29034"/>
        <dbReference type="EC" id="7.1.1.9"/>
    </reaction>
    <physiologicalReaction direction="left-to-right" evidence="14">
        <dbReference type="Rhea" id="RHEA:11437"/>
    </physiologicalReaction>
</comment>
<evidence type="ECO:0000256" key="7">
    <source>
        <dbReference type="ARBA" id="ARBA00022692"/>
    </source>
</evidence>
<feature type="transmembrane region" description="Helical" evidence="16">
    <location>
        <begin position="55"/>
        <end position="76"/>
    </location>
</feature>
<dbReference type="GO" id="GO:0004129">
    <property type="term" value="F:cytochrome-c oxidase activity"/>
    <property type="evidence" value="ECO:0007669"/>
    <property type="project" value="UniProtKB-EC"/>
</dbReference>
<dbReference type="GO" id="GO:0005739">
    <property type="term" value="C:mitochondrion"/>
    <property type="evidence" value="ECO:0007669"/>
    <property type="project" value="TreeGrafter"/>
</dbReference>
<evidence type="ECO:0000256" key="10">
    <source>
        <dbReference type="ARBA" id="ARBA00022989"/>
    </source>
</evidence>
<feature type="transmembrane region" description="Helical" evidence="16">
    <location>
        <begin position="83"/>
        <end position="99"/>
    </location>
</feature>
<evidence type="ECO:0000313" key="19">
    <source>
        <dbReference type="EMBL" id="KAG7166389.1"/>
    </source>
</evidence>
<dbReference type="SUPFAM" id="SSF81336">
    <property type="entry name" value="F1F0 ATP synthase subunit A"/>
    <property type="match status" value="1"/>
</dbReference>
<keyword evidence="11" id="KW-0406">Ion transport</keyword>
<evidence type="ECO:0000256" key="6">
    <source>
        <dbReference type="ARBA" id="ARBA00022547"/>
    </source>
</evidence>
<evidence type="ECO:0000256" key="8">
    <source>
        <dbReference type="ARBA" id="ARBA00022781"/>
    </source>
</evidence>
<dbReference type="PRINTS" id="PR01166">
    <property type="entry name" value="CYCOXIDASEII"/>
</dbReference>
<organism evidence="19 20">
    <name type="scientific">Homarus americanus</name>
    <name type="common">American lobster</name>
    <dbReference type="NCBI Taxonomy" id="6706"/>
    <lineage>
        <taxon>Eukaryota</taxon>
        <taxon>Metazoa</taxon>
        <taxon>Ecdysozoa</taxon>
        <taxon>Arthropoda</taxon>
        <taxon>Crustacea</taxon>
        <taxon>Multicrustacea</taxon>
        <taxon>Malacostraca</taxon>
        <taxon>Eumalacostraca</taxon>
        <taxon>Eucarida</taxon>
        <taxon>Decapoda</taxon>
        <taxon>Pleocyemata</taxon>
        <taxon>Astacidea</taxon>
        <taxon>Nephropoidea</taxon>
        <taxon>Nephropidae</taxon>
        <taxon>Homarus</taxon>
    </lineage>
</organism>
<feature type="transmembrane region" description="Helical" evidence="16">
    <location>
        <begin position="330"/>
        <end position="352"/>
    </location>
</feature>
<keyword evidence="5" id="KW-0813">Transport</keyword>
<evidence type="ECO:0000259" key="17">
    <source>
        <dbReference type="PROSITE" id="PS50253"/>
    </source>
</evidence>
<dbReference type="InterPro" id="IPR000298">
    <property type="entry name" value="Cyt_c_oxidase-like_su3"/>
</dbReference>
<reference evidence="19" key="1">
    <citation type="journal article" date="2021" name="Sci. Adv.">
        <title>The American lobster genome reveals insights on longevity, neural, and immune adaptations.</title>
        <authorList>
            <person name="Polinski J.M."/>
            <person name="Zimin A.V."/>
            <person name="Clark K.F."/>
            <person name="Kohn A.B."/>
            <person name="Sadowski N."/>
            <person name="Timp W."/>
            <person name="Ptitsyn A."/>
            <person name="Khanna P."/>
            <person name="Romanova D.Y."/>
            <person name="Williams P."/>
            <person name="Greenwood S.J."/>
            <person name="Moroz L.L."/>
            <person name="Walt D.R."/>
            <person name="Bodnar A.G."/>
        </authorList>
    </citation>
    <scope>NUCLEOTIDE SEQUENCE</scope>
    <source>
        <strain evidence="19">GMGI-L3</strain>
    </source>
</reference>
<dbReference type="Pfam" id="PF02790">
    <property type="entry name" value="COX2_TM"/>
    <property type="match status" value="1"/>
</dbReference>
<sequence>IVGTSLRLVILAELGQPGSLIGDDEVYNVVGNSSRICYNFLYTIAHAGASVDLGIFLLHLAGVSSILGAVNFITTAINIRRKALLLLPVLAGVITVLLTDQNLNTSFFDPVGGGDPELKFSDDWVSSKELKSTTAHLYYEHWVLFLFSLLVVLPDNGNMRSPRIPRQCITPYRATYFFSRPHTVNRFLLENQTIEVIWTILPAIILVFIALPQLRLLYLLDESVYWLLLLTSFTREPFQHLVLKQMQSLDVLTKLDLWLTDQDYFLGNVQKSVVLTIALYQFTPGLLIPFIVLVETLTNIIRPGTLAVRLAANIIAGHLLRTLLGNIGPSLSITLVSFLILTSSKLFGSYFNNNSMMTRCYTSSALLSFLGAFFHKVIQSLALTFILGIYFSALQAFEYVEASFTIADSVYGSTFFVPTGFHGLHVIIGTTFLPICFYHLYKCHFSSDRHFGFEAAAW</sequence>
<keyword evidence="6" id="KW-0138">CF(0)</keyword>
<evidence type="ECO:0000313" key="20">
    <source>
        <dbReference type="Proteomes" id="UP000747542"/>
    </source>
</evidence>
<evidence type="ECO:0000256" key="9">
    <source>
        <dbReference type="ARBA" id="ARBA00022967"/>
    </source>
</evidence>
<feature type="non-terminal residue" evidence="19">
    <location>
        <position position="1"/>
    </location>
</feature>
<dbReference type="InterPro" id="IPR011759">
    <property type="entry name" value="Cyt_c_oxidase_su2_TM_dom"/>
</dbReference>
<feature type="transmembrane region" description="Helical" evidence="16">
    <location>
        <begin position="364"/>
        <end position="391"/>
    </location>
</feature>
<feature type="transmembrane region" description="Helical" evidence="16">
    <location>
        <begin position="136"/>
        <end position="153"/>
    </location>
</feature>
<comment type="similarity">
    <text evidence="4 15">Belongs to the cytochrome c oxidase subunit 3 family.</text>
</comment>
<dbReference type="Gene3D" id="1.20.120.80">
    <property type="entry name" value="Cytochrome c oxidase, subunit III, four-helix bundle"/>
    <property type="match status" value="1"/>
</dbReference>
<evidence type="ECO:0000259" key="18">
    <source>
        <dbReference type="PROSITE" id="PS50999"/>
    </source>
</evidence>
<dbReference type="PROSITE" id="PS50253">
    <property type="entry name" value="COX3"/>
    <property type="match status" value="1"/>
</dbReference>
<keyword evidence="13" id="KW-0066">ATP synthesis</keyword>
<dbReference type="Gene3D" id="1.20.210.10">
    <property type="entry name" value="Cytochrome c oxidase-like, subunit I domain"/>
    <property type="match status" value="1"/>
</dbReference>
<comment type="similarity">
    <text evidence="2">Belongs to the ATPase A chain family.</text>
</comment>
<dbReference type="AlphaFoldDB" id="A0A8J5K7R0"/>
<dbReference type="InterPro" id="IPR024791">
    <property type="entry name" value="Cyt_c/ubiquinol_Oxase_su3"/>
</dbReference>
<comment type="caution">
    <text evidence="19">The sequence shown here is derived from an EMBL/GenBank/DDBJ whole genome shotgun (WGS) entry which is preliminary data.</text>
</comment>